<dbReference type="GO" id="GO:0003700">
    <property type="term" value="F:DNA-binding transcription factor activity"/>
    <property type="evidence" value="ECO:0007669"/>
    <property type="project" value="InterPro"/>
</dbReference>
<feature type="region of interest" description="Disordered" evidence="1">
    <location>
        <begin position="1"/>
        <end position="20"/>
    </location>
</feature>
<evidence type="ECO:0000313" key="4">
    <source>
        <dbReference type="EMBL" id="GAM42402.1"/>
    </source>
</evidence>
<feature type="region of interest" description="Disordered" evidence="1">
    <location>
        <begin position="170"/>
        <end position="207"/>
    </location>
</feature>
<evidence type="ECO:0000313" key="5">
    <source>
        <dbReference type="Proteomes" id="UP000053095"/>
    </source>
</evidence>
<evidence type="ECO:0000256" key="2">
    <source>
        <dbReference type="SAM" id="Phobius"/>
    </source>
</evidence>
<evidence type="ECO:0000256" key="1">
    <source>
        <dbReference type="SAM" id="MobiDB-lite"/>
    </source>
</evidence>
<dbReference type="EMBL" id="DF933840">
    <property type="protein sequence ID" value="GAM42402.1"/>
    <property type="molecule type" value="Genomic_DNA"/>
</dbReference>
<keyword evidence="2" id="KW-0472">Membrane</keyword>
<name>A0A478EAP9_TALPI</name>
<keyword evidence="2" id="KW-0812">Transmembrane</keyword>
<dbReference type="Gene3D" id="1.20.5.170">
    <property type="match status" value="1"/>
</dbReference>
<dbReference type="PROSITE" id="PS00036">
    <property type="entry name" value="BZIP_BASIC"/>
    <property type="match status" value="1"/>
</dbReference>
<feature type="transmembrane region" description="Helical" evidence="2">
    <location>
        <begin position="253"/>
        <end position="273"/>
    </location>
</feature>
<sequence length="696" mass="77027">MKDYSSSTSQSPGSISSLSLGLASDTGTDMPLQLEDGLGCMRDYQDFNLFSALFPDNFNANAAMLMASDLALGLESLAGLQTLGLGAAVATTTSHPVTPTTGSDLDALGKSCMQNQDLDNSSNTQSAMRIKSDPMIGLETLAGFQSLGLNTTFAATQASLPVTPTACMSDSESLEESRKSRSCSANETSETYRKTRRRLQNRQAQRRFRERKDEVTLHLHKMAAILSQFRDMDFRFEAGAVHTTVDTATMRNILTSTCLGLNFLITMIGAVFLKRRIQRILLQPQDNGKLSNVPIHYLTTWLSLGSVMSYVFKVRKLPGGIFGILMLWTGIFSLAHQYFINTFVALEPQIRYCLFEYGIVTTHQTDLFLTPSSTWPPALIVFDAHLALLSNGGRNAIYKKINWYTPTFRPGDADILGYWNCTEQQPNNNETSITPADWSDDDSLDIYLQQQNFLYLNESWDRAGAVRTNGSWEGFAAWSANKANDVREQWDVRATIANPLKGTEPIATSNFQCSISTVENWTAPIMPSQSSLSEWVELLYGFIRDVDTDSYASQLESLLNGMTMIVGSGNSAKEKLPADADAHYGCLVNGTSIGIGVFVLLAALLVIILLLLTADLYSFVIYRRHHLHDRVQEVPTDNTSWQVAAVGFGTGNAKLTTKTLKNYEYGWSDETKRMEFKNVISEDMELPLLPTNSEDA</sequence>
<protein>
    <recommendedName>
        <fullName evidence="3">BZIP domain-containing protein</fullName>
    </recommendedName>
</protein>
<feature type="domain" description="BZIP" evidence="3">
    <location>
        <begin position="196"/>
        <end position="211"/>
    </location>
</feature>
<feature type="transmembrane region" description="Helical" evidence="2">
    <location>
        <begin position="319"/>
        <end position="339"/>
    </location>
</feature>
<dbReference type="InterPro" id="IPR004827">
    <property type="entry name" value="bZIP"/>
</dbReference>
<proteinExistence type="predicted"/>
<dbReference type="AlphaFoldDB" id="A0A478EAP9"/>
<feature type="transmembrane region" description="Helical" evidence="2">
    <location>
        <begin position="593"/>
        <end position="620"/>
    </location>
</feature>
<gene>
    <name evidence="4" type="ORF">TCE0_044r16343</name>
</gene>
<evidence type="ECO:0000259" key="3">
    <source>
        <dbReference type="PROSITE" id="PS00036"/>
    </source>
</evidence>
<dbReference type="InterPro" id="IPR046347">
    <property type="entry name" value="bZIP_sf"/>
</dbReference>
<feature type="transmembrane region" description="Helical" evidence="2">
    <location>
        <begin position="293"/>
        <end position="312"/>
    </location>
</feature>
<keyword evidence="5" id="KW-1185">Reference proteome</keyword>
<reference evidence="5" key="1">
    <citation type="journal article" date="2015" name="Genome Announc.">
        <title>Draft genome sequence of Talaromyces cellulolyticus strain Y-94, a source of lignocellulosic biomass-degrading enzymes.</title>
        <authorList>
            <person name="Fujii T."/>
            <person name="Koike H."/>
            <person name="Sawayama S."/>
            <person name="Yano S."/>
            <person name="Inoue H."/>
        </authorList>
    </citation>
    <scope>NUCLEOTIDE SEQUENCE [LARGE SCALE GENOMIC DNA]</scope>
    <source>
        <strain evidence="5">Y-94</strain>
    </source>
</reference>
<organism evidence="4 5">
    <name type="scientific">Talaromyces pinophilus</name>
    <name type="common">Penicillium pinophilum</name>
    <dbReference type="NCBI Taxonomy" id="128442"/>
    <lineage>
        <taxon>Eukaryota</taxon>
        <taxon>Fungi</taxon>
        <taxon>Dikarya</taxon>
        <taxon>Ascomycota</taxon>
        <taxon>Pezizomycotina</taxon>
        <taxon>Eurotiomycetes</taxon>
        <taxon>Eurotiomycetidae</taxon>
        <taxon>Eurotiales</taxon>
        <taxon>Trichocomaceae</taxon>
        <taxon>Talaromyces</taxon>
        <taxon>Talaromyces sect. Talaromyces</taxon>
    </lineage>
</organism>
<dbReference type="Proteomes" id="UP000053095">
    <property type="component" value="Unassembled WGS sequence"/>
</dbReference>
<feature type="compositionally biased region" description="Basic residues" evidence="1">
    <location>
        <begin position="194"/>
        <end position="207"/>
    </location>
</feature>
<keyword evidence="2" id="KW-1133">Transmembrane helix</keyword>
<dbReference type="SUPFAM" id="SSF57959">
    <property type="entry name" value="Leucine zipper domain"/>
    <property type="match status" value="1"/>
</dbReference>
<dbReference type="CDD" id="cd14688">
    <property type="entry name" value="bZIP_YAP"/>
    <property type="match status" value="1"/>
</dbReference>
<accession>A0A478EAP9</accession>